<dbReference type="GO" id="GO:0016020">
    <property type="term" value="C:membrane"/>
    <property type="evidence" value="ECO:0007669"/>
    <property type="project" value="UniProtKB-SubCell"/>
</dbReference>
<evidence type="ECO:0000256" key="11">
    <source>
        <dbReference type="ARBA" id="ARBA00022989"/>
    </source>
</evidence>
<evidence type="ECO:0000313" key="17">
    <source>
        <dbReference type="EMBL" id="KAJ0191187.1"/>
    </source>
</evidence>
<keyword evidence="7" id="KW-0479">Metal-binding</keyword>
<evidence type="ECO:0000256" key="6">
    <source>
        <dbReference type="ARBA" id="ARBA00022692"/>
    </source>
</evidence>
<keyword evidence="18" id="KW-1185">Reference proteome</keyword>
<comment type="subcellular location">
    <subcellularLocation>
        <location evidence="2">Membrane</location>
        <topology evidence="2">Single-pass membrane protein</topology>
    </subcellularLocation>
</comment>
<dbReference type="CDD" id="cd16461">
    <property type="entry name" value="RING-H2_EL5-like"/>
    <property type="match status" value="1"/>
</dbReference>
<organism evidence="17 18">
    <name type="scientific">Lactuca sativa</name>
    <name type="common">Garden lettuce</name>
    <dbReference type="NCBI Taxonomy" id="4236"/>
    <lineage>
        <taxon>Eukaryota</taxon>
        <taxon>Viridiplantae</taxon>
        <taxon>Streptophyta</taxon>
        <taxon>Embryophyta</taxon>
        <taxon>Tracheophyta</taxon>
        <taxon>Spermatophyta</taxon>
        <taxon>Magnoliopsida</taxon>
        <taxon>eudicotyledons</taxon>
        <taxon>Gunneridae</taxon>
        <taxon>Pentapetalae</taxon>
        <taxon>asterids</taxon>
        <taxon>campanulids</taxon>
        <taxon>Asterales</taxon>
        <taxon>Asteraceae</taxon>
        <taxon>Cichorioideae</taxon>
        <taxon>Cichorieae</taxon>
        <taxon>Lactucinae</taxon>
        <taxon>Lactuca</taxon>
    </lineage>
</organism>
<comment type="pathway">
    <text evidence="3">Protein modification; protein ubiquitination.</text>
</comment>
<dbReference type="SMART" id="SM00184">
    <property type="entry name" value="RING"/>
    <property type="match status" value="1"/>
</dbReference>
<comment type="similarity">
    <text evidence="13">Belongs to the RING-type zinc finger family. ATL subfamily.</text>
</comment>
<keyword evidence="11 15" id="KW-1133">Transmembrane helix</keyword>
<name>A0A9R1UQA4_LACSA</name>
<evidence type="ECO:0000256" key="12">
    <source>
        <dbReference type="ARBA" id="ARBA00023136"/>
    </source>
</evidence>
<gene>
    <name evidence="17" type="ORF">LSAT_V11C800452100</name>
</gene>
<keyword evidence="5" id="KW-0808">Transferase</keyword>
<keyword evidence="12 15" id="KW-0472">Membrane</keyword>
<feature type="domain" description="RING-type" evidence="16">
    <location>
        <begin position="127"/>
        <end position="169"/>
    </location>
</feature>
<evidence type="ECO:0000256" key="4">
    <source>
        <dbReference type="ARBA" id="ARBA00012483"/>
    </source>
</evidence>
<evidence type="ECO:0000256" key="8">
    <source>
        <dbReference type="ARBA" id="ARBA00022771"/>
    </source>
</evidence>
<reference evidence="17 18" key="1">
    <citation type="journal article" date="2017" name="Nat. Commun.">
        <title>Genome assembly with in vitro proximity ligation data and whole-genome triplication in lettuce.</title>
        <authorList>
            <person name="Reyes-Chin-Wo S."/>
            <person name="Wang Z."/>
            <person name="Yang X."/>
            <person name="Kozik A."/>
            <person name="Arikit S."/>
            <person name="Song C."/>
            <person name="Xia L."/>
            <person name="Froenicke L."/>
            <person name="Lavelle D.O."/>
            <person name="Truco M.J."/>
            <person name="Xia R."/>
            <person name="Zhu S."/>
            <person name="Xu C."/>
            <person name="Xu H."/>
            <person name="Xu X."/>
            <person name="Cox K."/>
            <person name="Korf I."/>
            <person name="Meyers B.C."/>
            <person name="Michelmore R.W."/>
        </authorList>
    </citation>
    <scope>NUCLEOTIDE SEQUENCE [LARGE SCALE GENOMIC DNA]</scope>
    <source>
        <strain evidence="18">cv. Salinas</strain>
        <tissue evidence="17">Seedlings</tissue>
    </source>
</reference>
<evidence type="ECO:0000256" key="1">
    <source>
        <dbReference type="ARBA" id="ARBA00000900"/>
    </source>
</evidence>
<evidence type="ECO:0000256" key="7">
    <source>
        <dbReference type="ARBA" id="ARBA00022723"/>
    </source>
</evidence>
<dbReference type="SUPFAM" id="SSF57850">
    <property type="entry name" value="RING/U-box"/>
    <property type="match status" value="1"/>
</dbReference>
<keyword evidence="8 14" id="KW-0863">Zinc-finger</keyword>
<evidence type="ECO:0000313" key="18">
    <source>
        <dbReference type="Proteomes" id="UP000235145"/>
    </source>
</evidence>
<dbReference type="EC" id="2.3.2.27" evidence="4"/>
<dbReference type="PANTHER" id="PTHR45768:SF81">
    <property type="entry name" value="ZINC FINGER, RING_FYVE_PHD-TYPE-RELATED"/>
    <property type="match status" value="1"/>
</dbReference>
<dbReference type="Proteomes" id="UP000235145">
    <property type="component" value="Unassembled WGS sequence"/>
</dbReference>
<dbReference type="Gene3D" id="3.30.40.10">
    <property type="entry name" value="Zinc/RING finger domain, C3HC4 (zinc finger)"/>
    <property type="match status" value="1"/>
</dbReference>
<comment type="catalytic activity">
    <reaction evidence="1">
        <text>S-ubiquitinyl-[E2 ubiquitin-conjugating enzyme]-L-cysteine + [acceptor protein]-L-lysine = [E2 ubiquitin-conjugating enzyme]-L-cysteine + N(6)-ubiquitinyl-[acceptor protein]-L-lysine.</text>
        <dbReference type="EC" id="2.3.2.27"/>
    </reaction>
</comment>
<dbReference type="GO" id="GO:0061630">
    <property type="term" value="F:ubiquitin protein ligase activity"/>
    <property type="evidence" value="ECO:0007669"/>
    <property type="project" value="UniProtKB-EC"/>
</dbReference>
<evidence type="ECO:0000256" key="14">
    <source>
        <dbReference type="PROSITE-ProRule" id="PRU00175"/>
    </source>
</evidence>
<evidence type="ECO:0000256" key="3">
    <source>
        <dbReference type="ARBA" id="ARBA00004906"/>
    </source>
</evidence>
<dbReference type="EMBL" id="NBSK02000008">
    <property type="protein sequence ID" value="KAJ0191187.1"/>
    <property type="molecule type" value="Genomic_DNA"/>
</dbReference>
<dbReference type="PROSITE" id="PS50089">
    <property type="entry name" value="ZF_RING_2"/>
    <property type="match status" value="1"/>
</dbReference>
<dbReference type="InterPro" id="IPR013083">
    <property type="entry name" value="Znf_RING/FYVE/PHD"/>
</dbReference>
<comment type="caution">
    <text evidence="17">The sequence shown here is derived from an EMBL/GenBank/DDBJ whole genome shotgun (WGS) entry which is preliminary data.</text>
</comment>
<keyword evidence="10" id="KW-0862">Zinc</keyword>
<accession>A0A9R1UQA4</accession>
<dbReference type="FunFam" id="3.30.40.10:FF:000187">
    <property type="entry name" value="E3 ubiquitin-protein ligase ATL6"/>
    <property type="match status" value="1"/>
</dbReference>
<evidence type="ECO:0000256" key="10">
    <source>
        <dbReference type="ARBA" id="ARBA00022833"/>
    </source>
</evidence>
<dbReference type="AlphaFoldDB" id="A0A9R1UQA4"/>
<protein>
    <recommendedName>
        <fullName evidence="4">RING-type E3 ubiquitin transferase</fullName>
        <ecNumber evidence="4">2.3.2.27</ecNumber>
    </recommendedName>
</protein>
<dbReference type="Pfam" id="PF13639">
    <property type="entry name" value="zf-RING_2"/>
    <property type="match status" value="1"/>
</dbReference>
<dbReference type="InterPro" id="IPR001841">
    <property type="entry name" value="Znf_RING"/>
</dbReference>
<feature type="transmembrane region" description="Helical" evidence="15">
    <location>
        <begin position="33"/>
        <end position="56"/>
    </location>
</feature>
<dbReference type="GO" id="GO:0008270">
    <property type="term" value="F:zinc ion binding"/>
    <property type="evidence" value="ECO:0007669"/>
    <property type="project" value="UniProtKB-KW"/>
</dbReference>
<evidence type="ECO:0000256" key="15">
    <source>
        <dbReference type="SAM" id="Phobius"/>
    </source>
</evidence>
<keyword evidence="6 15" id="KW-0812">Transmembrane</keyword>
<evidence type="ECO:0000256" key="5">
    <source>
        <dbReference type="ARBA" id="ARBA00022679"/>
    </source>
</evidence>
<dbReference type="PANTHER" id="PTHR45768">
    <property type="entry name" value="E3 UBIQUITIN-PROTEIN LIGASE RNF13-LIKE"/>
    <property type="match status" value="1"/>
</dbReference>
<evidence type="ECO:0000256" key="2">
    <source>
        <dbReference type="ARBA" id="ARBA00004167"/>
    </source>
</evidence>
<evidence type="ECO:0000256" key="9">
    <source>
        <dbReference type="ARBA" id="ARBA00022786"/>
    </source>
</evidence>
<keyword evidence="9" id="KW-0833">Ubl conjugation pathway</keyword>
<evidence type="ECO:0000259" key="16">
    <source>
        <dbReference type="PROSITE" id="PS50089"/>
    </source>
</evidence>
<evidence type="ECO:0000256" key="13">
    <source>
        <dbReference type="ARBA" id="ARBA00024209"/>
    </source>
</evidence>
<sequence length="325" mass="37071">MFIVAFPFAKMRRIEALIKQDSFSPPATNSSVFLARNIMIIVVIIFVTCCLLHFLVRFLMNKIRLYSNFHHQSTRFHESSDVDAAVYQRQLQQLFKLHDSGLDQSSIDALPVFVYEELIGLKEPLHCAVCLCEFTKKDNLRLLPACSHAFHIHCIDTWLLSNSTCPLCRGNLFTPGFSVVNPVFDFDFDEEEEDDDHREGVSGNFNQAERVYPVILGKFKGMNRDKEDKQDEGQTSNGNLDERRCYSMGSYEYVVGNSDLQVTFCPIRGSNMRGIIGNSDLRNEGGDGKEIRNRGKGESFSVSKIWLWSKKGHLNFQDSLNPLSM</sequence>
<proteinExistence type="inferred from homology"/>